<dbReference type="InterPro" id="IPR003673">
    <property type="entry name" value="CoA-Trfase_fam_III"/>
</dbReference>
<dbReference type="EMBL" id="JBHSRS010000083">
    <property type="protein sequence ID" value="MFC6283484.1"/>
    <property type="molecule type" value="Genomic_DNA"/>
</dbReference>
<proteinExistence type="predicted"/>
<dbReference type="SUPFAM" id="SSF89796">
    <property type="entry name" value="CoA-transferase family III (CaiB/BaiF)"/>
    <property type="match status" value="1"/>
</dbReference>
<reference evidence="2" key="1">
    <citation type="journal article" date="2019" name="Int. J. Syst. Evol. Microbiol.">
        <title>The Global Catalogue of Microorganisms (GCM) 10K type strain sequencing project: providing services to taxonomists for standard genome sequencing and annotation.</title>
        <authorList>
            <consortium name="The Broad Institute Genomics Platform"/>
            <consortium name="The Broad Institute Genome Sequencing Center for Infectious Disease"/>
            <person name="Wu L."/>
            <person name="Ma J."/>
        </authorList>
    </citation>
    <scope>NUCLEOTIDE SEQUENCE [LARGE SCALE GENOMIC DNA]</scope>
    <source>
        <strain evidence="2">CCUG 39402</strain>
    </source>
</reference>
<dbReference type="PANTHER" id="PTHR48228:SF5">
    <property type="entry name" value="ALPHA-METHYLACYL-COA RACEMASE"/>
    <property type="match status" value="1"/>
</dbReference>
<name>A0ABW1U2J8_9BURK</name>
<dbReference type="Pfam" id="PF02515">
    <property type="entry name" value="CoA_transf_3"/>
    <property type="match status" value="1"/>
</dbReference>
<evidence type="ECO:0000313" key="2">
    <source>
        <dbReference type="Proteomes" id="UP001596270"/>
    </source>
</evidence>
<dbReference type="Gene3D" id="3.40.50.10540">
    <property type="entry name" value="Crotonobetainyl-coa:carnitine coa-transferase, domain 1"/>
    <property type="match status" value="1"/>
</dbReference>
<gene>
    <name evidence="1" type="ORF">ACFQND_19830</name>
</gene>
<keyword evidence="1" id="KW-0808">Transferase</keyword>
<dbReference type="InterPro" id="IPR044855">
    <property type="entry name" value="CoA-Trfase_III_dom3_sf"/>
</dbReference>
<keyword evidence="2" id="KW-1185">Reference proteome</keyword>
<dbReference type="PANTHER" id="PTHR48228">
    <property type="entry name" value="SUCCINYL-COA--D-CITRAMALATE COA-TRANSFERASE"/>
    <property type="match status" value="1"/>
</dbReference>
<dbReference type="InterPro" id="IPR050509">
    <property type="entry name" value="CoA-transferase_III"/>
</dbReference>
<dbReference type="InterPro" id="IPR023606">
    <property type="entry name" value="CoA-Trfase_III_dom_1_sf"/>
</dbReference>
<sequence>MPGPLHGVRVIEMAGLGPTPFCAMMLADAGADVVTINRPNAKPSGNTRNPATDALARGRRHLTLDLKKPEATQLLLRLVEGAQVLLEGYRPGVMERLGLGPDTCLARNPRLVYGRMTGWGQTGPFAQAAGHDINYIALSGALHATGTSGQPLPPLNLVGDFGGGAMMLAFGVSSALYESQRSGQGQVIDAAMSDGAALLMAPFYAMFASGSWRDARESNTLDGAAPFYCSYRCSDGRFISVAPLEPQFYELFLNLMEISDEIFRQRDDRSAWPLLKERLAQRFASRTRDEWCALLEGTDVCFAPVLGLAEAPLHPHNRARGTFVDVAGAWQPAPAPRFSRTASALPAAPRASSEAANEVLREAGLDHAAVEALRAAGALQM</sequence>
<dbReference type="RefSeq" id="WP_371438110.1">
    <property type="nucleotide sequence ID" value="NZ_JBHSRS010000083.1"/>
</dbReference>
<comment type="caution">
    <text evidence="1">The sequence shown here is derived from an EMBL/GenBank/DDBJ whole genome shotgun (WGS) entry which is preliminary data.</text>
</comment>
<dbReference type="Proteomes" id="UP001596270">
    <property type="component" value="Unassembled WGS sequence"/>
</dbReference>
<evidence type="ECO:0000313" key="1">
    <source>
        <dbReference type="EMBL" id="MFC6283484.1"/>
    </source>
</evidence>
<protein>
    <submittedName>
        <fullName evidence="1">CaiB/BaiF CoA transferase family protein</fullName>
    </submittedName>
</protein>
<dbReference type="GO" id="GO:0016740">
    <property type="term" value="F:transferase activity"/>
    <property type="evidence" value="ECO:0007669"/>
    <property type="project" value="UniProtKB-KW"/>
</dbReference>
<dbReference type="Gene3D" id="3.30.1540.10">
    <property type="entry name" value="formyl-coa transferase, domain 3"/>
    <property type="match status" value="1"/>
</dbReference>
<organism evidence="1 2">
    <name type="scientific">Polaromonas aquatica</name>
    <dbReference type="NCBI Taxonomy" id="332657"/>
    <lineage>
        <taxon>Bacteria</taxon>
        <taxon>Pseudomonadati</taxon>
        <taxon>Pseudomonadota</taxon>
        <taxon>Betaproteobacteria</taxon>
        <taxon>Burkholderiales</taxon>
        <taxon>Comamonadaceae</taxon>
        <taxon>Polaromonas</taxon>
    </lineage>
</organism>
<accession>A0ABW1U2J8</accession>